<dbReference type="Pfam" id="PF10453">
    <property type="entry name" value="NUFIP1"/>
    <property type="match status" value="1"/>
</dbReference>
<dbReference type="InterPro" id="IPR019496">
    <property type="entry name" value="NUFIP1_cons_dom"/>
</dbReference>
<dbReference type="Proteomes" id="UP000789595">
    <property type="component" value="Unassembled WGS sequence"/>
</dbReference>
<gene>
    <name evidence="6" type="ORF">PECAL_3P20560</name>
</gene>
<dbReference type="OrthoDB" id="273070at2759"/>
<reference evidence="6" key="1">
    <citation type="submission" date="2021-11" db="EMBL/GenBank/DDBJ databases">
        <authorList>
            <consortium name="Genoscope - CEA"/>
            <person name="William W."/>
        </authorList>
    </citation>
    <scope>NUCLEOTIDE SEQUENCE</scope>
</reference>
<keyword evidence="1 4" id="KW-0479">Metal-binding</keyword>
<dbReference type="EMBL" id="CAKKNE010000003">
    <property type="protein sequence ID" value="CAH0372081.1"/>
    <property type="molecule type" value="Genomic_DNA"/>
</dbReference>
<dbReference type="InterPro" id="IPR036855">
    <property type="entry name" value="Znf_CCCH_sf"/>
</dbReference>
<feature type="zinc finger region" description="C3H1-type" evidence="4">
    <location>
        <begin position="83"/>
        <end position="110"/>
    </location>
</feature>
<keyword evidence="2 4" id="KW-0863">Zinc-finger</keyword>
<dbReference type="AlphaFoldDB" id="A0A8J2SJP3"/>
<keyword evidence="3 4" id="KW-0862">Zinc</keyword>
<keyword evidence="7" id="KW-1185">Reference proteome</keyword>
<evidence type="ECO:0000259" key="5">
    <source>
        <dbReference type="PROSITE" id="PS50103"/>
    </source>
</evidence>
<evidence type="ECO:0000256" key="4">
    <source>
        <dbReference type="PROSITE-ProRule" id="PRU00723"/>
    </source>
</evidence>
<comment type="caution">
    <text evidence="6">The sequence shown here is derived from an EMBL/GenBank/DDBJ whole genome shotgun (WGS) entry which is preliminary data.</text>
</comment>
<feature type="domain" description="C3H1-type" evidence="5">
    <location>
        <begin position="83"/>
        <end position="110"/>
    </location>
</feature>
<feature type="domain" description="C3H1-type" evidence="5">
    <location>
        <begin position="114"/>
        <end position="137"/>
    </location>
</feature>
<evidence type="ECO:0000256" key="2">
    <source>
        <dbReference type="ARBA" id="ARBA00022771"/>
    </source>
</evidence>
<dbReference type="SMART" id="SM00356">
    <property type="entry name" value="ZnF_C3H1"/>
    <property type="match status" value="2"/>
</dbReference>
<dbReference type="GO" id="GO:0008270">
    <property type="term" value="F:zinc ion binding"/>
    <property type="evidence" value="ECO:0007669"/>
    <property type="project" value="UniProtKB-KW"/>
</dbReference>
<dbReference type="PROSITE" id="PS50103">
    <property type="entry name" value="ZF_C3H1"/>
    <property type="match status" value="2"/>
</dbReference>
<sequence length="177" mass="19355">MAVPPQYAGRGFADVEVEGARFNILLGTDPEDVKRWREQRKARWPSRARLARDAEAAKPPCGLAALAAYDSDDSDEPPAKKHQPQKICLAMLHGGRCRRGAECSYSHDVANVPVCRFFTEPGGCRRGRGCRHAHRADPVMPSRDAPGSLLAQLLRHDVATESSLALQCLTALLDATE</sequence>
<evidence type="ECO:0000313" key="7">
    <source>
        <dbReference type="Proteomes" id="UP000789595"/>
    </source>
</evidence>
<protein>
    <recommendedName>
        <fullName evidence="5">C3H1-type domain-containing protein</fullName>
    </recommendedName>
</protein>
<evidence type="ECO:0000256" key="3">
    <source>
        <dbReference type="ARBA" id="ARBA00022833"/>
    </source>
</evidence>
<organism evidence="6 7">
    <name type="scientific">Pelagomonas calceolata</name>
    <dbReference type="NCBI Taxonomy" id="35677"/>
    <lineage>
        <taxon>Eukaryota</taxon>
        <taxon>Sar</taxon>
        <taxon>Stramenopiles</taxon>
        <taxon>Ochrophyta</taxon>
        <taxon>Pelagophyceae</taxon>
        <taxon>Pelagomonadales</taxon>
        <taxon>Pelagomonadaceae</taxon>
        <taxon>Pelagomonas</taxon>
    </lineage>
</organism>
<proteinExistence type="predicted"/>
<dbReference type="InterPro" id="IPR000571">
    <property type="entry name" value="Znf_CCCH"/>
</dbReference>
<evidence type="ECO:0000256" key="1">
    <source>
        <dbReference type="ARBA" id="ARBA00022723"/>
    </source>
</evidence>
<feature type="zinc finger region" description="C3H1-type" evidence="4">
    <location>
        <begin position="114"/>
        <end position="137"/>
    </location>
</feature>
<accession>A0A8J2SJP3</accession>
<dbReference type="SUPFAM" id="SSF90229">
    <property type="entry name" value="CCCH zinc finger"/>
    <property type="match status" value="2"/>
</dbReference>
<name>A0A8J2SJP3_9STRA</name>
<dbReference type="Gene3D" id="4.10.1000.10">
    <property type="entry name" value="Zinc finger, CCCH-type"/>
    <property type="match status" value="1"/>
</dbReference>
<evidence type="ECO:0000313" key="6">
    <source>
        <dbReference type="EMBL" id="CAH0372081.1"/>
    </source>
</evidence>